<name>A0AAV3YJ64_9GAST</name>
<dbReference type="GO" id="GO:0034976">
    <property type="term" value="P:response to endoplasmic reticulum stress"/>
    <property type="evidence" value="ECO:0007669"/>
    <property type="project" value="TreeGrafter"/>
</dbReference>
<proteinExistence type="predicted"/>
<comment type="caution">
    <text evidence="2">The sequence shown here is derived from an EMBL/GenBank/DDBJ whole genome shotgun (WGS) entry which is preliminary data.</text>
</comment>
<organism evidence="2 3">
    <name type="scientific">Plakobranchus ocellatus</name>
    <dbReference type="NCBI Taxonomy" id="259542"/>
    <lineage>
        <taxon>Eukaryota</taxon>
        <taxon>Metazoa</taxon>
        <taxon>Spiralia</taxon>
        <taxon>Lophotrochozoa</taxon>
        <taxon>Mollusca</taxon>
        <taxon>Gastropoda</taxon>
        <taxon>Heterobranchia</taxon>
        <taxon>Euthyneura</taxon>
        <taxon>Panpulmonata</taxon>
        <taxon>Sacoglossa</taxon>
        <taxon>Placobranchoidea</taxon>
        <taxon>Plakobranchidae</taxon>
        <taxon>Plakobranchus</taxon>
    </lineage>
</organism>
<dbReference type="PANTHER" id="PTHR45815">
    <property type="entry name" value="PROTEIN DISULFIDE-ISOMERASE A6"/>
    <property type="match status" value="1"/>
</dbReference>
<dbReference type="PANTHER" id="PTHR45815:SF3">
    <property type="entry name" value="PROTEIN DISULFIDE-ISOMERASE A6"/>
    <property type="match status" value="1"/>
</dbReference>
<sequence length="929" mass="105735">MGFSHFPGYGKLPILSELDVHREFLTNQEELLCSVVKEEGTIDEFEDNVSELSQLHRFRKNIAGVIKISHNHKECNASDHECKEAHKVPFLRCFLGPGFTSEITGPQSFRDMSKWLISLKKKIKHMWQDDINHLEALRKKKNVVLLGLPTLAQLPLLDLIAKAVKTSLSKSFSVGLILIHPDSKNASPLRVYLDLPLQASLLAVYGSLGNQEMEKKIFKGKDINAKKISVESFAHFSGVKHLNVGSFEWEAMTVKRSERFRPYLVVFYAWWAEHVESYLRLIKLSIEEMQTLNILAKFALVNVAEEKTVMSRYVDVKHFKSVPFIAVFQREKGKDSVNQTLVYESHPSPYFLFRALRAHGVWLHDIYGKLWDYAPYATLNFKQFSDLREGPRGTVCTAWASNLTDSMLPRPMMSKKPRARTKLPPRLERQLSNLDGVPILTEAFWDAAIERSQTMPGSFQLEPDVHVTMLVFIRDGCGSCNQKMHTFKQVYQELSKKGNTHMYLLNCSNDADLCNDLGVQGYPTVSALRNFAALATPKCTVNPPEKPYIRRDYHGPLSTGDLISWIESLAKSGISYNGFEVIKKPSDMVEDVRLVATVIPKYSNYLPLAPRGDRNYFYHPQCLRLVCERLYGLASCHIIFSREIPAGEFSKTPARGSGMVVTKVTFERRDGVSVNLMRLGKSMHKLIEEETSSDLHLFHNPHQYSLHPKQTCEEDHDVCTQTLVAFVRDHLRLPVTQLTSEIFHTKNNPIFGDGKLLLIALSQAQNITHTSRFMKLLETVAKTLYHEVIVTVLDADQFPAWAGSFVPQFYSNLYIDSADGGPLHIYPRVCLVTWQDHKQAAFYPPLPTLFNTTILRQLKLVESDDIPADISASFKEEEDVPNHSIYEDGDIPATMDAASTTHWDEEKLVNFVKAVLAKPEHYFVRTEHF</sequence>
<reference evidence="2 3" key="1">
    <citation type="journal article" date="2021" name="Elife">
        <title>Chloroplast acquisition without the gene transfer in kleptoplastic sea slugs, Plakobranchus ocellatus.</title>
        <authorList>
            <person name="Maeda T."/>
            <person name="Takahashi S."/>
            <person name="Yoshida T."/>
            <person name="Shimamura S."/>
            <person name="Takaki Y."/>
            <person name="Nagai Y."/>
            <person name="Toyoda A."/>
            <person name="Suzuki Y."/>
            <person name="Arimoto A."/>
            <person name="Ishii H."/>
            <person name="Satoh N."/>
            <person name="Nishiyama T."/>
            <person name="Hasebe M."/>
            <person name="Maruyama T."/>
            <person name="Minagawa J."/>
            <person name="Obokata J."/>
            <person name="Shigenobu S."/>
        </authorList>
    </citation>
    <scope>NUCLEOTIDE SEQUENCE [LARGE SCALE GENOMIC DNA]</scope>
</reference>
<dbReference type="EMBL" id="BLXT01001085">
    <property type="protein sequence ID" value="GFN83053.1"/>
    <property type="molecule type" value="Genomic_DNA"/>
</dbReference>
<evidence type="ECO:0000259" key="1">
    <source>
        <dbReference type="PROSITE" id="PS51352"/>
    </source>
</evidence>
<dbReference type="GO" id="GO:0015035">
    <property type="term" value="F:protein-disulfide reductase activity"/>
    <property type="evidence" value="ECO:0007669"/>
    <property type="project" value="TreeGrafter"/>
</dbReference>
<gene>
    <name evidence="2" type="ORF">PoB_000955900</name>
</gene>
<dbReference type="InterPro" id="IPR036249">
    <property type="entry name" value="Thioredoxin-like_sf"/>
</dbReference>
<feature type="domain" description="Thioredoxin" evidence="1">
    <location>
        <begin position="417"/>
        <end position="571"/>
    </location>
</feature>
<dbReference type="AlphaFoldDB" id="A0AAV3YJ64"/>
<dbReference type="CDD" id="cd02961">
    <property type="entry name" value="PDI_a_family"/>
    <property type="match status" value="1"/>
</dbReference>
<dbReference type="Gene3D" id="3.40.30.10">
    <property type="entry name" value="Glutaredoxin"/>
    <property type="match status" value="1"/>
</dbReference>
<dbReference type="InterPro" id="IPR013766">
    <property type="entry name" value="Thioredoxin_domain"/>
</dbReference>
<dbReference type="PROSITE" id="PS51352">
    <property type="entry name" value="THIOREDOXIN_2"/>
    <property type="match status" value="1"/>
</dbReference>
<keyword evidence="3" id="KW-1185">Reference proteome</keyword>
<protein>
    <submittedName>
        <fullName evidence="2">Protein disulfide-isomerase</fullName>
    </submittedName>
</protein>
<evidence type="ECO:0000313" key="2">
    <source>
        <dbReference type="EMBL" id="GFN83053.1"/>
    </source>
</evidence>
<accession>A0AAV3YJ64</accession>
<evidence type="ECO:0000313" key="3">
    <source>
        <dbReference type="Proteomes" id="UP000735302"/>
    </source>
</evidence>
<dbReference type="Proteomes" id="UP000735302">
    <property type="component" value="Unassembled WGS sequence"/>
</dbReference>
<dbReference type="GO" id="GO:0005788">
    <property type="term" value="C:endoplasmic reticulum lumen"/>
    <property type="evidence" value="ECO:0007669"/>
    <property type="project" value="TreeGrafter"/>
</dbReference>
<dbReference type="SUPFAM" id="SSF52833">
    <property type="entry name" value="Thioredoxin-like"/>
    <property type="match status" value="1"/>
</dbReference>